<comment type="similarity">
    <text evidence="1">Belongs to the serpin family.</text>
</comment>
<evidence type="ECO:0000259" key="2">
    <source>
        <dbReference type="SMART" id="SM00093"/>
    </source>
</evidence>
<dbReference type="InterPro" id="IPR036186">
    <property type="entry name" value="Serpin_sf"/>
</dbReference>
<reference evidence="4" key="1">
    <citation type="submission" date="2015-07" db="EMBL/GenBank/DDBJ databases">
        <title>Genome sequencing of Sunxiuqinia dokdonensis strain SK.</title>
        <authorList>
            <person name="Ahn S."/>
            <person name="Kim B.-C."/>
        </authorList>
    </citation>
    <scope>NUCLEOTIDE SEQUENCE [LARGE SCALE GENOMIC DNA]</scope>
    <source>
        <strain evidence="4">SK</strain>
    </source>
</reference>
<dbReference type="STRING" id="1409788.NC99_21570"/>
<proteinExistence type="inferred from homology"/>
<comment type="caution">
    <text evidence="3">The sequence shown here is derived from an EMBL/GenBank/DDBJ whole genome shotgun (WGS) entry which is preliminary data.</text>
</comment>
<dbReference type="SMART" id="SM00093">
    <property type="entry name" value="SERPIN"/>
    <property type="match status" value="1"/>
</dbReference>
<evidence type="ECO:0000313" key="3">
    <source>
        <dbReference type="EMBL" id="KOH45032.1"/>
    </source>
</evidence>
<dbReference type="Proteomes" id="UP000036958">
    <property type="component" value="Unassembled WGS sequence"/>
</dbReference>
<evidence type="ECO:0000313" key="4">
    <source>
        <dbReference type="Proteomes" id="UP000036958"/>
    </source>
</evidence>
<dbReference type="GO" id="GO:0005615">
    <property type="term" value="C:extracellular space"/>
    <property type="evidence" value="ECO:0007669"/>
    <property type="project" value="InterPro"/>
</dbReference>
<dbReference type="GO" id="GO:0004867">
    <property type="term" value="F:serine-type endopeptidase inhibitor activity"/>
    <property type="evidence" value="ECO:0007669"/>
    <property type="project" value="InterPro"/>
</dbReference>
<dbReference type="AlphaFoldDB" id="A0A0L8V9Z6"/>
<dbReference type="PATRIC" id="fig|1409788.3.peg.2227"/>
<dbReference type="Gene3D" id="2.60.40.1120">
    <property type="entry name" value="Carboxypeptidase-like, regulatory domain"/>
    <property type="match status" value="1"/>
</dbReference>
<dbReference type="PANTHER" id="PTHR11461:SF211">
    <property type="entry name" value="GH10112P-RELATED"/>
    <property type="match status" value="1"/>
</dbReference>
<name>A0A0L8V9Z6_9BACT</name>
<protein>
    <recommendedName>
        <fullName evidence="2">Serpin domain-containing protein</fullName>
    </recommendedName>
</protein>
<dbReference type="InterPro" id="IPR023795">
    <property type="entry name" value="Serpin_CS"/>
</dbReference>
<dbReference type="InterPro" id="IPR008969">
    <property type="entry name" value="CarboxyPept-like_regulatory"/>
</dbReference>
<dbReference type="SUPFAM" id="SSF56574">
    <property type="entry name" value="Serpins"/>
    <property type="match status" value="1"/>
</dbReference>
<dbReference type="InterPro" id="IPR042185">
    <property type="entry name" value="Serpin_sf_2"/>
</dbReference>
<dbReference type="InterPro" id="IPR042178">
    <property type="entry name" value="Serpin_sf_1"/>
</dbReference>
<keyword evidence="4" id="KW-1185">Reference proteome</keyword>
<dbReference type="EMBL" id="LGIA01000149">
    <property type="protein sequence ID" value="KOH45032.1"/>
    <property type="molecule type" value="Genomic_DNA"/>
</dbReference>
<gene>
    <name evidence="3" type="ORF">NC99_21570</name>
</gene>
<dbReference type="SUPFAM" id="SSF49464">
    <property type="entry name" value="Carboxypeptidase regulatory domain-like"/>
    <property type="match status" value="1"/>
</dbReference>
<accession>A0A0L8V9Z6</accession>
<dbReference type="Gene3D" id="2.30.39.10">
    <property type="entry name" value="Alpha-1-antitrypsin, domain 1"/>
    <property type="match status" value="1"/>
</dbReference>
<dbReference type="CDD" id="cd19588">
    <property type="entry name" value="serpin_miropin-like"/>
    <property type="match status" value="1"/>
</dbReference>
<dbReference type="Pfam" id="PF00079">
    <property type="entry name" value="Serpin"/>
    <property type="match status" value="1"/>
</dbReference>
<dbReference type="Pfam" id="PF13715">
    <property type="entry name" value="CarbopepD_reg_2"/>
    <property type="match status" value="1"/>
</dbReference>
<evidence type="ECO:0000256" key="1">
    <source>
        <dbReference type="RuleBase" id="RU000411"/>
    </source>
</evidence>
<dbReference type="PROSITE" id="PS00284">
    <property type="entry name" value="SERPIN"/>
    <property type="match status" value="1"/>
</dbReference>
<dbReference type="InterPro" id="IPR023796">
    <property type="entry name" value="Serpin_dom"/>
</dbReference>
<organism evidence="3 4">
    <name type="scientific">Sunxiuqinia dokdonensis</name>
    <dbReference type="NCBI Taxonomy" id="1409788"/>
    <lineage>
        <taxon>Bacteria</taxon>
        <taxon>Pseudomonadati</taxon>
        <taxon>Bacteroidota</taxon>
        <taxon>Bacteroidia</taxon>
        <taxon>Marinilabiliales</taxon>
        <taxon>Prolixibacteraceae</taxon>
        <taxon>Sunxiuqinia</taxon>
    </lineage>
</organism>
<feature type="domain" description="Serpin" evidence="2">
    <location>
        <begin position="114"/>
        <end position="472"/>
    </location>
</feature>
<dbReference type="PANTHER" id="PTHR11461">
    <property type="entry name" value="SERINE PROTEASE INHIBITOR, SERPIN"/>
    <property type="match status" value="1"/>
</dbReference>
<dbReference type="InterPro" id="IPR000215">
    <property type="entry name" value="Serpin_fam"/>
</dbReference>
<dbReference type="Gene3D" id="3.30.497.10">
    <property type="entry name" value="Antithrombin, subunit I, domain 2"/>
    <property type="match status" value="1"/>
</dbReference>
<sequence>MTLQAQETAETRTVSGIVTNDSGEPLIGVTVMIKGTSTGVVSDMDGKYAIDVPENATLRFQYLGFEDQEMAVEGPQLNCVMVEDELTKGLQPAQAIKLTSQQQEKAKADNRLAFQFFREVARQEGDNAFFSPFSLNLVLGMLYNGASGSTRNDMIQALGLADYSEAEINEYYQKIAGALLKVDPTTELAVANSIWYRDRFSVKKDFVEIGKAYFDAEVQALDFNDPKAAGTINNWVADQTNNRITQIVGASMPDDLMMYLVNAVYFKSKWQQDVKFDEKKTKPDTFTKTKGQKKKVHMMEQTSFLSYFSDEHLQLVELDYGNRAFSMVAVLPSNGKDLNQLINDLDQEKWEYALSHTQRQKVWLKLPRFKLENDFLLDEPTRKSGLGKIFSGGFNKISDDDLFVSSIRQKTFVEVNEEGTEAAAATSVILIGSARHAKPVEPVRFFANRPFLFLIREKSTGAILFMGRVDDPLSVNGI</sequence>